<feature type="domain" description="Carbohydrate kinase PfkB" evidence="1">
    <location>
        <begin position="59"/>
        <end position="347"/>
    </location>
</feature>
<gene>
    <name evidence="2" type="ORF">CR203_00070</name>
</gene>
<keyword evidence="2" id="KW-0808">Transferase</keyword>
<keyword evidence="3" id="KW-1185">Reference proteome</keyword>
<organism evidence="2 3">
    <name type="scientific">Salipaludibacillus neizhouensis</name>
    <dbReference type="NCBI Taxonomy" id="885475"/>
    <lineage>
        <taxon>Bacteria</taxon>
        <taxon>Bacillati</taxon>
        <taxon>Bacillota</taxon>
        <taxon>Bacilli</taxon>
        <taxon>Bacillales</taxon>
        <taxon>Bacillaceae</taxon>
    </lineage>
</organism>
<comment type="caution">
    <text evidence="2">The sequence shown here is derived from an EMBL/GenBank/DDBJ whole genome shotgun (WGS) entry which is preliminary data.</text>
</comment>
<dbReference type="OrthoDB" id="9806249at2"/>
<dbReference type="EMBL" id="PDOE01000001">
    <property type="protein sequence ID" value="RKL68491.1"/>
    <property type="molecule type" value="Genomic_DNA"/>
</dbReference>
<evidence type="ECO:0000313" key="3">
    <source>
        <dbReference type="Proteomes" id="UP000281498"/>
    </source>
</evidence>
<dbReference type="RefSeq" id="WP_110936870.1">
    <property type="nucleotide sequence ID" value="NZ_KZ614146.1"/>
</dbReference>
<dbReference type="CDD" id="cd01941">
    <property type="entry name" value="YeiC_kinase_like"/>
    <property type="match status" value="1"/>
</dbReference>
<dbReference type="InterPro" id="IPR036390">
    <property type="entry name" value="WH_DNA-bd_sf"/>
</dbReference>
<dbReference type="SUPFAM" id="SSF46785">
    <property type="entry name" value="Winged helix' DNA-binding domain"/>
    <property type="match status" value="1"/>
</dbReference>
<accession>A0A3A9KDA1</accession>
<protein>
    <submittedName>
        <fullName evidence="2">Sugar kinase</fullName>
    </submittedName>
</protein>
<dbReference type="GO" id="GO:0016798">
    <property type="term" value="F:hydrolase activity, acting on glycosyl bonds"/>
    <property type="evidence" value="ECO:0007669"/>
    <property type="project" value="TreeGrafter"/>
</dbReference>
<evidence type="ECO:0000313" key="2">
    <source>
        <dbReference type="EMBL" id="RKL68491.1"/>
    </source>
</evidence>
<dbReference type="SUPFAM" id="SSF53613">
    <property type="entry name" value="Ribokinase-like"/>
    <property type="match status" value="1"/>
</dbReference>
<keyword evidence="2" id="KW-0418">Kinase</keyword>
<dbReference type="PANTHER" id="PTHR42909">
    <property type="entry name" value="ZGC:136858"/>
    <property type="match status" value="1"/>
</dbReference>
<dbReference type="GO" id="GO:0016301">
    <property type="term" value="F:kinase activity"/>
    <property type="evidence" value="ECO:0007669"/>
    <property type="project" value="UniProtKB-KW"/>
</dbReference>
<dbReference type="AlphaFoldDB" id="A0A3A9KDA1"/>
<proteinExistence type="predicted"/>
<dbReference type="Proteomes" id="UP000281498">
    <property type="component" value="Unassembled WGS sequence"/>
</dbReference>
<dbReference type="Pfam" id="PF13412">
    <property type="entry name" value="HTH_24"/>
    <property type="match status" value="1"/>
</dbReference>
<dbReference type="GO" id="GO:0004730">
    <property type="term" value="F:pseudouridylate synthase activity"/>
    <property type="evidence" value="ECO:0007669"/>
    <property type="project" value="TreeGrafter"/>
</dbReference>
<dbReference type="PANTHER" id="PTHR42909:SF4">
    <property type="entry name" value="CARBOHYDRATE KINASE, PFKB FAMILY"/>
    <property type="match status" value="1"/>
</dbReference>
<dbReference type="Pfam" id="PF00294">
    <property type="entry name" value="PfkB"/>
    <property type="match status" value="1"/>
</dbReference>
<name>A0A3A9KDA1_9BACI</name>
<dbReference type="GO" id="GO:0005737">
    <property type="term" value="C:cytoplasm"/>
    <property type="evidence" value="ECO:0007669"/>
    <property type="project" value="TreeGrafter"/>
</dbReference>
<dbReference type="InterPro" id="IPR011611">
    <property type="entry name" value="PfkB_dom"/>
</dbReference>
<dbReference type="Gene3D" id="1.10.10.10">
    <property type="entry name" value="Winged helix-like DNA-binding domain superfamily/Winged helix DNA-binding domain"/>
    <property type="match status" value="1"/>
</dbReference>
<dbReference type="InterPro" id="IPR036388">
    <property type="entry name" value="WH-like_DNA-bd_sf"/>
</dbReference>
<dbReference type="InterPro" id="IPR029056">
    <property type="entry name" value="Ribokinase-like"/>
</dbReference>
<evidence type="ECO:0000259" key="1">
    <source>
        <dbReference type="Pfam" id="PF00294"/>
    </source>
</evidence>
<reference evidence="2 3" key="1">
    <citation type="submission" date="2017-10" db="EMBL/GenBank/DDBJ databases">
        <title>Bacillus sp. nov., a halophilic bacterium isolated from a Keqin Lake.</title>
        <authorList>
            <person name="Wang H."/>
        </authorList>
    </citation>
    <scope>NUCLEOTIDE SEQUENCE [LARGE SCALE GENOMIC DNA]</scope>
    <source>
        <strain evidence="2 3">KCTC 13187</strain>
    </source>
</reference>
<sequence length="361" mass="39688">MNEKEEYIIGLIKNNPYISQQDLASRLQLSRSAVAGYISSLTKNGHIKGRAYVLNNERQVLCVGGANIDRKAKIQSEFQWEDSNPVVVSETIGGVARNIADNLARLQVPTLLYTAVGSDSEGDKIWSHSLHYDMSTSIQKQDQRTGNYTAVLNEKNNMMFALAEMDIYDAVSVADVKKSLSHFRSADMIILDTNFPKDVLSSIFHQKDAGKQILGVVPVSAKKINRLPDDLSKIDYFILNIEELNAVIERYVPHVKSKDIPMKMDEIVKLGVKNIIVTAGEKGAHFQSVEGSIGQTVALKTHVEDVTGAGDAFAAGVFYSIHKGLTLKVACENGTKLAQRTLSTTETVAEGLNESIFNEVL</sequence>
<dbReference type="Gene3D" id="3.40.1190.20">
    <property type="match status" value="1"/>
</dbReference>